<dbReference type="Proteomes" id="UP000562984">
    <property type="component" value="Unassembled WGS sequence"/>
</dbReference>
<gene>
    <name evidence="2" type="ORF">HKD39_09590</name>
</gene>
<feature type="transmembrane region" description="Helical" evidence="1">
    <location>
        <begin position="66"/>
        <end position="90"/>
    </location>
</feature>
<name>A0A849ABU8_9ACTN</name>
<sequence>MTGPAGAATAAAATPAVTARRTRWRRWLGGLAAVLVTGHLVALHLWPPGVLELDWNALAARWSRPWWRAWDVLMLLAVGGYGGVLLVNWWRAPDGRWRRERTVNAVCFALLLVAATVAGLLAVLTFSTRL</sequence>
<evidence type="ECO:0000313" key="2">
    <source>
        <dbReference type="EMBL" id="NNG35960.1"/>
    </source>
</evidence>
<keyword evidence="1" id="KW-1133">Transmembrane helix</keyword>
<evidence type="ECO:0000313" key="3">
    <source>
        <dbReference type="Proteomes" id="UP000562984"/>
    </source>
</evidence>
<feature type="transmembrane region" description="Helical" evidence="1">
    <location>
        <begin position="27"/>
        <end position="46"/>
    </location>
</feature>
<evidence type="ECO:0000256" key="1">
    <source>
        <dbReference type="SAM" id="Phobius"/>
    </source>
</evidence>
<dbReference type="SUPFAM" id="SSF81343">
    <property type="entry name" value="Fumarate reductase respiratory complex transmembrane subunits"/>
    <property type="match status" value="1"/>
</dbReference>
<dbReference type="EMBL" id="JABEND010000004">
    <property type="protein sequence ID" value="NNG35960.1"/>
    <property type="molecule type" value="Genomic_DNA"/>
</dbReference>
<keyword evidence="1" id="KW-0472">Membrane</keyword>
<dbReference type="GO" id="GO:0016020">
    <property type="term" value="C:membrane"/>
    <property type="evidence" value="ECO:0007669"/>
    <property type="project" value="InterPro"/>
</dbReference>
<organism evidence="2 3">
    <name type="scientific">Nakamurella aerolata</name>
    <dbReference type="NCBI Taxonomy" id="1656892"/>
    <lineage>
        <taxon>Bacteria</taxon>
        <taxon>Bacillati</taxon>
        <taxon>Actinomycetota</taxon>
        <taxon>Actinomycetes</taxon>
        <taxon>Nakamurellales</taxon>
        <taxon>Nakamurellaceae</taxon>
        <taxon>Nakamurella</taxon>
    </lineage>
</organism>
<dbReference type="InterPro" id="IPR034804">
    <property type="entry name" value="SQR/QFR_C/D"/>
</dbReference>
<protein>
    <submittedName>
        <fullName evidence="2">Uncharacterized protein</fullName>
    </submittedName>
</protein>
<proteinExistence type="predicted"/>
<keyword evidence="1" id="KW-0812">Transmembrane</keyword>
<reference evidence="2 3" key="1">
    <citation type="submission" date="2020-05" db="EMBL/GenBank/DDBJ databases">
        <title>Nakamurella sp. DB0629 isolated from air conditioner.</title>
        <authorList>
            <person name="Kim D.H."/>
            <person name="Kim D.-U."/>
        </authorList>
    </citation>
    <scope>NUCLEOTIDE SEQUENCE [LARGE SCALE GENOMIC DNA]</scope>
    <source>
        <strain evidence="2 3">DB0629</strain>
    </source>
</reference>
<comment type="caution">
    <text evidence="2">The sequence shown here is derived from an EMBL/GenBank/DDBJ whole genome shotgun (WGS) entry which is preliminary data.</text>
</comment>
<feature type="transmembrane region" description="Helical" evidence="1">
    <location>
        <begin position="102"/>
        <end position="126"/>
    </location>
</feature>
<dbReference type="AlphaFoldDB" id="A0A849ABU8"/>
<dbReference type="RefSeq" id="WP_171199635.1">
    <property type="nucleotide sequence ID" value="NZ_JABEND010000004.1"/>
</dbReference>
<accession>A0A849ABU8</accession>
<keyword evidence="3" id="KW-1185">Reference proteome</keyword>